<dbReference type="AlphaFoldDB" id="A0A0E1WG82"/>
<protein>
    <recommendedName>
        <fullName evidence="3">Periplasmic heavy metal sensor</fullName>
    </recommendedName>
</protein>
<feature type="compositionally biased region" description="Basic and acidic residues" evidence="1">
    <location>
        <begin position="204"/>
        <end position="220"/>
    </location>
</feature>
<name>A0A0E1WG82_BURPE</name>
<dbReference type="Gene3D" id="1.20.120.1490">
    <property type="match status" value="1"/>
</dbReference>
<evidence type="ECO:0000313" key="2">
    <source>
        <dbReference type="EMBL" id="EET08622.1"/>
    </source>
</evidence>
<proteinExistence type="predicted"/>
<dbReference type="Proteomes" id="UP000001812">
    <property type="component" value="Chromosome I"/>
</dbReference>
<dbReference type="Pfam" id="PF07813">
    <property type="entry name" value="LTXXQ"/>
    <property type="match status" value="1"/>
</dbReference>
<accession>A0A0E1WG82</accession>
<evidence type="ECO:0008006" key="3">
    <source>
        <dbReference type="Google" id="ProtNLM"/>
    </source>
</evidence>
<reference evidence="2" key="1">
    <citation type="submission" date="2009-05" db="EMBL/GenBank/DDBJ databases">
        <authorList>
            <person name="Harkins D.M."/>
            <person name="DeShazer D."/>
            <person name="Woods D.E."/>
            <person name="Brinkac L.M."/>
            <person name="Brown K.A."/>
            <person name="Hung G.C."/>
            <person name="Tuanyok A."/>
            <person name="Zhang B."/>
            <person name="Nierman W.C."/>
        </authorList>
    </citation>
    <scope>NUCLEOTIDE SEQUENCE [LARGE SCALE GENOMIC DNA]</scope>
    <source>
        <strain evidence="2">1710a</strain>
    </source>
</reference>
<organism evidence="2">
    <name type="scientific">Burkholderia pseudomallei 1710a</name>
    <dbReference type="NCBI Taxonomy" id="320371"/>
    <lineage>
        <taxon>Bacteria</taxon>
        <taxon>Pseudomonadati</taxon>
        <taxon>Pseudomonadota</taxon>
        <taxon>Betaproteobacteria</taxon>
        <taxon>Burkholderiales</taxon>
        <taxon>Burkholderiaceae</taxon>
        <taxon>Burkholderia</taxon>
        <taxon>pseudomallei group</taxon>
    </lineage>
</organism>
<sequence>MRGKRGGGARNTAARTLGYAAHYRMSAGAESANAQAPSPPQHRIVQYRSDSMYKKTSRLAIAAAVLALSFSAASRAAPPDMPPPGGLGGHHHMEGGPFMMMQRIHDKLNLSAAQEQQWQAAVNTMKQNRDAMRKSHEALHQQFQAQQNQPILDLNALHAARQQAEQQNAQLREQTASAWLAFYNGLNDQQKTTVSTALKQQFAKMDERREKMKERWEQRRAAKGASAPAPQQ</sequence>
<dbReference type="HOGENOM" id="CLU_104079_0_0_4"/>
<dbReference type="InterPro" id="IPR012899">
    <property type="entry name" value="LTXXQ"/>
</dbReference>
<evidence type="ECO:0000256" key="1">
    <source>
        <dbReference type="SAM" id="MobiDB-lite"/>
    </source>
</evidence>
<gene>
    <name evidence="2" type="ORF">BURPS1710A_1386</name>
</gene>
<dbReference type="EMBL" id="CM000832">
    <property type="protein sequence ID" value="EET08622.1"/>
    <property type="molecule type" value="Genomic_DNA"/>
</dbReference>
<feature type="region of interest" description="Disordered" evidence="1">
    <location>
        <begin position="204"/>
        <end position="232"/>
    </location>
</feature>